<dbReference type="InterPro" id="IPR050188">
    <property type="entry name" value="RluA_PseudoU_synthase"/>
</dbReference>
<dbReference type="SMART" id="SM00363">
    <property type="entry name" value="S4"/>
    <property type="match status" value="1"/>
</dbReference>
<evidence type="ECO:0000313" key="7">
    <source>
        <dbReference type="EMBL" id="OGL86521.1"/>
    </source>
</evidence>
<dbReference type="NCBIfam" id="TIGR00005">
    <property type="entry name" value="rluA_subfam"/>
    <property type="match status" value="1"/>
</dbReference>
<feature type="active site" evidence="3">
    <location>
        <position position="136"/>
    </location>
</feature>
<dbReference type="InterPro" id="IPR006225">
    <property type="entry name" value="PsdUridine_synth_RluC/D"/>
</dbReference>
<dbReference type="Gene3D" id="3.30.2350.10">
    <property type="entry name" value="Pseudouridine synthase"/>
    <property type="match status" value="1"/>
</dbReference>
<dbReference type="SUPFAM" id="SSF55174">
    <property type="entry name" value="Alpha-L RNA-binding motif"/>
    <property type="match status" value="1"/>
</dbReference>
<comment type="similarity">
    <text evidence="1 5">Belongs to the pseudouridine synthase RluA family.</text>
</comment>
<dbReference type="GO" id="GO:0003723">
    <property type="term" value="F:RNA binding"/>
    <property type="evidence" value="ECO:0007669"/>
    <property type="project" value="UniProtKB-KW"/>
</dbReference>
<reference evidence="7 8" key="1">
    <citation type="journal article" date="2016" name="Nat. Commun.">
        <title>Thousands of microbial genomes shed light on interconnected biogeochemical processes in an aquifer system.</title>
        <authorList>
            <person name="Anantharaman K."/>
            <person name="Brown C.T."/>
            <person name="Hug L.A."/>
            <person name="Sharon I."/>
            <person name="Castelle C.J."/>
            <person name="Probst A.J."/>
            <person name="Thomas B.C."/>
            <person name="Singh A."/>
            <person name="Wilkins M.J."/>
            <person name="Karaoz U."/>
            <person name="Brodie E.L."/>
            <person name="Williams K.H."/>
            <person name="Hubbard S.S."/>
            <person name="Banfield J.F."/>
        </authorList>
    </citation>
    <scope>NUCLEOTIDE SEQUENCE [LARGE SCALE GENOMIC DNA]</scope>
</reference>
<evidence type="ECO:0000259" key="6">
    <source>
        <dbReference type="SMART" id="SM00363"/>
    </source>
</evidence>
<accession>A0A1F7V7W7</accession>
<dbReference type="Pfam" id="PF00849">
    <property type="entry name" value="PseudoU_synth_2"/>
    <property type="match status" value="1"/>
</dbReference>
<evidence type="ECO:0000256" key="1">
    <source>
        <dbReference type="ARBA" id="ARBA00010876"/>
    </source>
</evidence>
<comment type="catalytic activity">
    <reaction evidence="5">
        <text>a uridine in RNA = a pseudouridine in RNA</text>
        <dbReference type="Rhea" id="RHEA:48348"/>
        <dbReference type="Rhea" id="RHEA-COMP:12068"/>
        <dbReference type="Rhea" id="RHEA-COMP:12069"/>
        <dbReference type="ChEBI" id="CHEBI:65314"/>
        <dbReference type="ChEBI" id="CHEBI:65315"/>
    </reaction>
</comment>
<dbReference type="STRING" id="1802407.A3I40_00300"/>
<dbReference type="PROSITE" id="PS50889">
    <property type="entry name" value="S4"/>
    <property type="match status" value="1"/>
</dbReference>
<dbReference type="PANTHER" id="PTHR21600">
    <property type="entry name" value="MITOCHONDRIAL RNA PSEUDOURIDINE SYNTHASE"/>
    <property type="match status" value="1"/>
</dbReference>
<dbReference type="InterPro" id="IPR002942">
    <property type="entry name" value="S4_RNA-bd"/>
</dbReference>
<dbReference type="GO" id="GO:0120159">
    <property type="term" value="F:rRNA pseudouridine synthase activity"/>
    <property type="evidence" value="ECO:0007669"/>
    <property type="project" value="UniProtKB-ARBA"/>
</dbReference>
<dbReference type="CDD" id="cd02869">
    <property type="entry name" value="PseudoU_synth_RluA_like"/>
    <property type="match status" value="1"/>
</dbReference>
<organism evidence="7 8">
    <name type="scientific">Candidatus Uhrbacteria bacterium RIFCSPLOWO2_02_FULL_48_12</name>
    <dbReference type="NCBI Taxonomy" id="1802407"/>
    <lineage>
        <taxon>Bacteria</taxon>
        <taxon>Candidatus Uhriibacteriota</taxon>
    </lineage>
</organism>
<comment type="caution">
    <text evidence="7">The sequence shown here is derived from an EMBL/GenBank/DDBJ whole genome shotgun (WGS) entry which is preliminary data.</text>
</comment>
<name>A0A1F7V7W7_9BACT</name>
<gene>
    <name evidence="7" type="ORF">A3I40_00300</name>
</gene>
<evidence type="ECO:0000256" key="2">
    <source>
        <dbReference type="ARBA" id="ARBA00023235"/>
    </source>
</evidence>
<dbReference type="GO" id="GO:0000455">
    <property type="term" value="P:enzyme-directed rRNA pseudouridine synthesis"/>
    <property type="evidence" value="ECO:0007669"/>
    <property type="project" value="TreeGrafter"/>
</dbReference>
<dbReference type="Gene3D" id="3.10.290.10">
    <property type="entry name" value="RNA-binding S4 domain"/>
    <property type="match status" value="1"/>
</dbReference>
<keyword evidence="2 5" id="KW-0413">Isomerase</keyword>
<dbReference type="Proteomes" id="UP000178723">
    <property type="component" value="Unassembled WGS sequence"/>
</dbReference>
<comment type="function">
    <text evidence="5">Responsible for synthesis of pseudouridine from uracil.</text>
</comment>
<dbReference type="AlphaFoldDB" id="A0A1F7V7W7"/>
<sequence length="306" mass="34095">MKKQIFKVPAEFAGKRLDIFLTSALKLTRNQVKKMITSGLVEINKKAPSVHHWLKEGERIIVKEKIVAKKVFLEEPEINIAAETDDYAVILKPVGLLVHPAAGNGAPSLTDALIKRYPSIVSVGDASRPGLVHRLDKDVGGLLVAAKTQKMYDELQRQFKERLVKKIYTALVEGVVPQPDGVLDFVLARSKTYPGRMAARPKGQDGRSAETRFTVLQRFPHHTLLELKLVTGRTHQIRAHLKAFGHPIVGDTLYGLKKKNVKKPIGDLGRPFLQATALGFFDLKGQWQEFTSPLEGELQNFLNTLS</sequence>
<dbReference type="InterPro" id="IPR036986">
    <property type="entry name" value="S4_RNA-bd_sf"/>
</dbReference>
<dbReference type="InterPro" id="IPR006145">
    <property type="entry name" value="PsdUridine_synth_RsuA/RluA"/>
</dbReference>
<evidence type="ECO:0000313" key="8">
    <source>
        <dbReference type="Proteomes" id="UP000178723"/>
    </source>
</evidence>
<dbReference type="EMBL" id="MGEP01000047">
    <property type="protein sequence ID" value="OGL86521.1"/>
    <property type="molecule type" value="Genomic_DNA"/>
</dbReference>
<dbReference type="InterPro" id="IPR020103">
    <property type="entry name" value="PsdUridine_synth_cat_dom_sf"/>
</dbReference>
<dbReference type="PANTHER" id="PTHR21600:SF44">
    <property type="entry name" value="RIBOSOMAL LARGE SUBUNIT PSEUDOURIDINE SYNTHASE D"/>
    <property type="match status" value="1"/>
</dbReference>
<evidence type="ECO:0000256" key="3">
    <source>
        <dbReference type="PIRSR" id="PIRSR606225-1"/>
    </source>
</evidence>
<proteinExistence type="inferred from homology"/>
<evidence type="ECO:0000256" key="4">
    <source>
        <dbReference type="PROSITE-ProRule" id="PRU00182"/>
    </source>
</evidence>
<keyword evidence="4" id="KW-0694">RNA-binding</keyword>
<dbReference type="SUPFAM" id="SSF55120">
    <property type="entry name" value="Pseudouridine synthase"/>
    <property type="match status" value="1"/>
</dbReference>
<protein>
    <recommendedName>
        <fullName evidence="5">Pseudouridine synthase</fullName>
        <ecNumber evidence="5">5.4.99.-</ecNumber>
    </recommendedName>
</protein>
<evidence type="ECO:0000256" key="5">
    <source>
        <dbReference type="RuleBase" id="RU362028"/>
    </source>
</evidence>
<dbReference type="EC" id="5.4.99.-" evidence="5"/>
<feature type="domain" description="RNA-binding S4" evidence="6">
    <location>
        <begin position="15"/>
        <end position="72"/>
    </location>
</feature>
<dbReference type="CDD" id="cd00165">
    <property type="entry name" value="S4"/>
    <property type="match status" value="1"/>
</dbReference>